<sequence>MNNTHRHEPASWGSAVFYSPNCNVLFVMPSPLTGIRMGKFLRKSLDIAGFSVVVSLVQLILLVRQIDYTYTPSRASRASYYAFVTQAVYDSYICLINMTAMFMYDDLFFPFGAATVFAFILLLFSGKYLVFLHDAHWPGLRNHTPGRHDLTKLYIRMFFIMTGGIFVIYLYAGNNSFWPTAAIWLLTFFLSSSWVFQIVHNIARGTNHGVRAEYMVGSTVLRLMLPLYAFGCPNNIFFFDTTPALWMLCSWVGVQVSVLLSQDLFG</sequence>
<reference evidence="1" key="1">
    <citation type="submission" date="2022-06" db="EMBL/GenBank/DDBJ databases">
        <title>Phylogenomic reconstructions and comparative analyses of Kickxellomycotina fungi.</title>
        <authorList>
            <person name="Reynolds N.K."/>
            <person name="Stajich J.E."/>
            <person name="Barry K."/>
            <person name="Grigoriev I.V."/>
            <person name="Crous P."/>
            <person name="Smith M.E."/>
        </authorList>
    </citation>
    <scope>NUCLEOTIDE SEQUENCE</scope>
    <source>
        <strain evidence="1">RSA 2271</strain>
    </source>
</reference>
<gene>
    <name evidence="1" type="ORF">EV182_005870</name>
</gene>
<name>A0ACC1HAT9_9FUNG</name>
<protein>
    <submittedName>
        <fullName evidence="1">Uncharacterized protein</fullName>
    </submittedName>
</protein>
<dbReference type="EMBL" id="JAMZIH010007373">
    <property type="protein sequence ID" value="KAJ1673110.1"/>
    <property type="molecule type" value="Genomic_DNA"/>
</dbReference>
<proteinExistence type="predicted"/>
<keyword evidence="2" id="KW-1185">Reference proteome</keyword>
<dbReference type="Proteomes" id="UP001145114">
    <property type="component" value="Unassembled WGS sequence"/>
</dbReference>
<accession>A0ACC1HAT9</accession>
<evidence type="ECO:0000313" key="2">
    <source>
        <dbReference type="Proteomes" id="UP001145114"/>
    </source>
</evidence>
<comment type="caution">
    <text evidence="1">The sequence shown here is derived from an EMBL/GenBank/DDBJ whole genome shotgun (WGS) entry which is preliminary data.</text>
</comment>
<feature type="non-terminal residue" evidence="1">
    <location>
        <position position="266"/>
    </location>
</feature>
<evidence type="ECO:0000313" key="1">
    <source>
        <dbReference type="EMBL" id="KAJ1673110.1"/>
    </source>
</evidence>
<organism evidence="1 2">
    <name type="scientific">Spiromyces aspiralis</name>
    <dbReference type="NCBI Taxonomy" id="68401"/>
    <lineage>
        <taxon>Eukaryota</taxon>
        <taxon>Fungi</taxon>
        <taxon>Fungi incertae sedis</taxon>
        <taxon>Zoopagomycota</taxon>
        <taxon>Kickxellomycotina</taxon>
        <taxon>Kickxellomycetes</taxon>
        <taxon>Kickxellales</taxon>
        <taxon>Kickxellaceae</taxon>
        <taxon>Spiromyces</taxon>
    </lineage>
</organism>